<dbReference type="PIRSF" id="PIRSF038984">
    <property type="entry name" value="FAD_binding_protein"/>
    <property type="match status" value="1"/>
</dbReference>
<dbReference type="EMBL" id="DSFH01000046">
    <property type="protein sequence ID" value="HEW64044.1"/>
    <property type="molecule type" value="Genomic_DNA"/>
</dbReference>
<organism evidence="2">
    <name type="scientific">Fervidicoccus fontis</name>
    <dbReference type="NCBI Taxonomy" id="683846"/>
    <lineage>
        <taxon>Archaea</taxon>
        <taxon>Thermoproteota</taxon>
        <taxon>Thermoprotei</taxon>
        <taxon>Fervidicoccales</taxon>
        <taxon>Fervidicoccaceae</taxon>
        <taxon>Fervidicoccus</taxon>
    </lineage>
</organism>
<evidence type="ECO:0000259" key="1">
    <source>
        <dbReference type="Pfam" id="PF21688"/>
    </source>
</evidence>
<dbReference type="OMA" id="SVYSFCM"/>
<proteinExistence type="predicted"/>
<dbReference type="PANTHER" id="PTHR43106:SF1">
    <property type="entry name" value="DEHYDROGENASE-RELATED"/>
    <property type="match status" value="1"/>
</dbReference>
<dbReference type="InterPro" id="IPR028348">
    <property type="entry name" value="FAD-binding_protein"/>
</dbReference>
<protein>
    <submittedName>
        <fullName evidence="2">NAD(P)/FAD-dependent oxidoreductase</fullName>
    </submittedName>
</protein>
<dbReference type="RefSeq" id="WP_014557694.1">
    <property type="nucleotide sequence ID" value="NZ_DSFH01000046.1"/>
</dbReference>
<dbReference type="Gene3D" id="3.50.50.60">
    <property type="entry name" value="FAD/NAD(P)-binding domain"/>
    <property type="match status" value="1"/>
</dbReference>
<reference evidence="2" key="1">
    <citation type="journal article" date="2020" name="mSystems">
        <title>Genome- and Community-Level Interaction Insights into Carbon Utilization and Element Cycling Functions of Hydrothermarchaeota in Hydrothermal Sediment.</title>
        <authorList>
            <person name="Zhou Z."/>
            <person name="Liu Y."/>
            <person name="Xu W."/>
            <person name="Pan J."/>
            <person name="Luo Z.H."/>
            <person name="Li M."/>
        </authorList>
    </citation>
    <scope>NUCLEOTIDE SEQUENCE [LARGE SCALE GENOMIC DNA]</scope>
    <source>
        <strain evidence="2">SpSt-1261</strain>
    </source>
</reference>
<sequence>MNDFDVAIVGAGPAGLFAAIELVKTGSGKLNIALIDKGFKVEKRICPITVKREKSLVSNNDRSINCQACPICHIMYGIGGAGTLSSGIINLRPDVGGDLDKLLGDWMKAEELINYIDKLFMEFGAPEDSLIVPNDKKSRIIERLAAKAGAKYIPTPQRVLGTDVMVKVISNITGFLEKNEVKIMEGTDVKDLKKENGQIKLITDKGEIFAKKVLLAPGRGGARWFHDLAQKIGIDIEPGPLDIGVRVEIPYYITEHITSINHDPKIVMYTKFYDDKVRTFCTNPHGFVLKEYYDDGTVGVNGETYKNLKSKNTNFALLVTLKLTDPYSDVLEFGKSIAKMATKVGMGKPIVQRVGDLEKGRRSTWERIGRSVITPTLKSVTPGDISLILPYRVVSNILEALSRLEEVYPGVSSPQTLLYAPEIKYYGVKAKVTPSLETNIDNIYVAGDGAGLSRGINVAASTGVIAARAILGIL</sequence>
<dbReference type="GeneID" id="12449629"/>
<comment type="caution">
    <text evidence="2">The sequence shown here is derived from an EMBL/GenBank/DDBJ whole genome shotgun (WGS) entry which is preliminary data.</text>
</comment>
<evidence type="ECO:0000313" key="2">
    <source>
        <dbReference type="EMBL" id="HEW64044.1"/>
    </source>
</evidence>
<feature type="domain" description="FAD-dependent protein C-terminal" evidence="1">
    <location>
        <begin position="273"/>
        <end position="422"/>
    </location>
</feature>
<name>A0A7C2VAN2_9CREN</name>
<accession>A0A7C2VAN2</accession>
<dbReference type="PANTHER" id="PTHR43106">
    <property type="entry name" value="DEHYDROGENASE-RELATED"/>
    <property type="match status" value="1"/>
</dbReference>
<dbReference type="SUPFAM" id="SSF51905">
    <property type="entry name" value="FAD/NAD(P)-binding domain"/>
    <property type="match status" value="1"/>
</dbReference>
<gene>
    <name evidence="2" type="ORF">ENO39_03200</name>
</gene>
<dbReference type="AlphaFoldDB" id="A0A7C2VAN2"/>
<dbReference type="Proteomes" id="UP000886076">
    <property type="component" value="Unassembled WGS sequence"/>
</dbReference>
<dbReference type="InterPro" id="IPR036188">
    <property type="entry name" value="FAD/NAD-bd_sf"/>
</dbReference>
<dbReference type="InterPro" id="IPR049516">
    <property type="entry name" value="FAD-depend_C"/>
</dbReference>
<dbReference type="Pfam" id="PF21688">
    <property type="entry name" value="FAD-depend_C"/>
    <property type="match status" value="1"/>
</dbReference>